<sequence length="118" mass="13118">MGHCSHYTEGQWCTKTSVIPFPRSAHWWQEVARRRAITARISIGVGLRWARSRSAGSVAERALAFRPRIKGLLIAGRPDYLTPVRAPAAPLAHRPQGLPFHFSSSVSSVDCQNTLQSR</sequence>
<comment type="caution">
    <text evidence="1">The sequence shown here is derived from an EMBL/GenBank/DDBJ whole genome shotgun (WGS) entry which is preliminary data.</text>
</comment>
<evidence type="ECO:0000313" key="2">
    <source>
        <dbReference type="Proteomes" id="UP001519460"/>
    </source>
</evidence>
<organism evidence="1 2">
    <name type="scientific">Batillaria attramentaria</name>
    <dbReference type="NCBI Taxonomy" id="370345"/>
    <lineage>
        <taxon>Eukaryota</taxon>
        <taxon>Metazoa</taxon>
        <taxon>Spiralia</taxon>
        <taxon>Lophotrochozoa</taxon>
        <taxon>Mollusca</taxon>
        <taxon>Gastropoda</taxon>
        <taxon>Caenogastropoda</taxon>
        <taxon>Sorbeoconcha</taxon>
        <taxon>Cerithioidea</taxon>
        <taxon>Batillariidae</taxon>
        <taxon>Batillaria</taxon>
    </lineage>
</organism>
<keyword evidence="2" id="KW-1185">Reference proteome</keyword>
<gene>
    <name evidence="1" type="ORF">BaRGS_00013890</name>
</gene>
<dbReference type="AlphaFoldDB" id="A0ABD0L673"/>
<proteinExistence type="predicted"/>
<dbReference type="Proteomes" id="UP001519460">
    <property type="component" value="Unassembled WGS sequence"/>
</dbReference>
<dbReference type="EMBL" id="JACVVK020000080">
    <property type="protein sequence ID" value="KAK7494763.1"/>
    <property type="molecule type" value="Genomic_DNA"/>
</dbReference>
<protein>
    <submittedName>
        <fullName evidence="1">Uncharacterized protein</fullName>
    </submittedName>
</protein>
<accession>A0ABD0L673</accession>
<evidence type="ECO:0000313" key="1">
    <source>
        <dbReference type="EMBL" id="KAK7494763.1"/>
    </source>
</evidence>
<name>A0ABD0L673_9CAEN</name>
<reference evidence="1 2" key="1">
    <citation type="journal article" date="2023" name="Sci. Data">
        <title>Genome assembly of the Korean intertidal mud-creeper Batillaria attramentaria.</title>
        <authorList>
            <person name="Patra A.K."/>
            <person name="Ho P.T."/>
            <person name="Jun S."/>
            <person name="Lee S.J."/>
            <person name="Kim Y."/>
            <person name="Won Y.J."/>
        </authorList>
    </citation>
    <scope>NUCLEOTIDE SEQUENCE [LARGE SCALE GENOMIC DNA]</scope>
    <source>
        <strain evidence="1">Wonlab-2016</strain>
    </source>
</reference>